<feature type="compositionally biased region" description="Basic and acidic residues" evidence="1">
    <location>
        <begin position="30"/>
        <end position="40"/>
    </location>
</feature>
<evidence type="ECO:0000256" key="1">
    <source>
        <dbReference type="SAM" id="MobiDB-lite"/>
    </source>
</evidence>
<accession>A0A644XEU9</accession>
<organism evidence="2">
    <name type="scientific">bioreactor metagenome</name>
    <dbReference type="NCBI Taxonomy" id="1076179"/>
    <lineage>
        <taxon>unclassified sequences</taxon>
        <taxon>metagenomes</taxon>
        <taxon>ecological metagenomes</taxon>
    </lineage>
</organism>
<dbReference type="AlphaFoldDB" id="A0A644XEU9"/>
<proteinExistence type="predicted"/>
<gene>
    <name evidence="2" type="ORF">SDC9_59047</name>
</gene>
<sequence>MARAKVPTELKQQWRREYMKKYMAEYRKRRKEQSFAEVIKKTSSPAPRHPSAVDTSERQV</sequence>
<comment type="caution">
    <text evidence="2">The sequence shown here is derived from an EMBL/GenBank/DDBJ whole genome shotgun (WGS) entry which is preliminary data.</text>
</comment>
<feature type="region of interest" description="Disordered" evidence="1">
    <location>
        <begin position="30"/>
        <end position="60"/>
    </location>
</feature>
<name>A0A644XEU9_9ZZZZ</name>
<evidence type="ECO:0000313" key="2">
    <source>
        <dbReference type="EMBL" id="MPM12693.1"/>
    </source>
</evidence>
<dbReference type="EMBL" id="VSSQ01002010">
    <property type="protein sequence ID" value="MPM12693.1"/>
    <property type="molecule type" value="Genomic_DNA"/>
</dbReference>
<reference evidence="2" key="1">
    <citation type="submission" date="2019-08" db="EMBL/GenBank/DDBJ databases">
        <authorList>
            <person name="Kucharzyk K."/>
            <person name="Murdoch R.W."/>
            <person name="Higgins S."/>
            <person name="Loffler F."/>
        </authorList>
    </citation>
    <scope>NUCLEOTIDE SEQUENCE</scope>
</reference>
<protein>
    <submittedName>
        <fullName evidence="2">Uncharacterized protein</fullName>
    </submittedName>
</protein>